<evidence type="ECO:0000256" key="7">
    <source>
        <dbReference type="PIRSR" id="PIRSR038994-3"/>
    </source>
</evidence>
<dbReference type="InterPro" id="IPR003764">
    <property type="entry name" value="GlcNAc_6-P_deAcase"/>
</dbReference>
<feature type="active site" description="Proton donor/acceptor" evidence="5">
    <location>
        <position position="290"/>
    </location>
</feature>
<proteinExistence type="inferred from homology"/>
<dbReference type="GO" id="GO:0006046">
    <property type="term" value="P:N-acetylglucosamine catabolic process"/>
    <property type="evidence" value="ECO:0007669"/>
    <property type="project" value="TreeGrafter"/>
</dbReference>
<keyword evidence="2 7" id="KW-0479">Metal-binding</keyword>
<feature type="binding site" evidence="7">
    <location>
        <position position="144"/>
    </location>
    <ligand>
        <name>Zn(2+)</name>
        <dbReference type="ChEBI" id="CHEBI:29105"/>
    </ligand>
</feature>
<evidence type="ECO:0000313" key="8">
    <source>
        <dbReference type="EMBL" id="PMB21746.1"/>
    </source>
</evidence>
<comment type="similarity">
    <text evidence="1 4">Belongs to the metallo-dependent hydrolases superfamily. NagA family.</text>
</comment>
<dbReference type="Proteomes" id="UP000235081">
    <property type="component" value="Unassembled WGS sequence"/>
</dbReference>
<dbReference type="SUPFAM" id="SSF51556">
    <property type="entry name" value="Metallo-dependent hydrolases"/>
    <property type="match status" value="1"/>
</dbReference>
<dbReference type="PANTHER" id="PTHR11113:SF14">
    <property type="entry name" value="N-ACETYLGLUCOSAMINE-6-PHOSPHATE DEACETYLASE"/>
    <property type="match status" value="1"/>
</dbReference>
<accession>A0A2N6LEG8</accession>
<evidence type="ECO:0000256" key="4">
    <source>
        <dbReference type="PIRNR" id="PIRNR038994"/>
    </source>
</evidence>
<dbReference type="CDD" id="cd00854">
    <property type="entry name" value="NagA"/>
    <property type="match status" value="1"/>
</dbReference>
<organism evidence="8 9">
    <name type="scientific">Fischerella thermalis CCMEE 5318</name>
    <dbReference type="NCBI Taxonomy" id="2019666"/>
    <lineage>
        <taxon>Bacteria</taxon>
        <taxon>Bacillati</taxon>
        <taxon>Cyanobacteriota</taxon>
        <taxon>Cyanophyceae</taxon>
        <taxon>Nostocales</taxon>
        <taxon>Hapalosiphonaceae</taxon>
        <taxon>Fischerella</taxon>
    </lineage>
</organism>
<feature type="binding site" evidence="6">
    <location>
        <position position="266"/>
    </location>
    <ligand>
        <name>substrate</name>
    </ligand>
</feature>
<evidence type="ECO:0000256" key="3">
    <source>
        <dbReference type="ARBA" id="ARBA00022801"/>
    </source>
</evidence>
<gene>
    <name evidence="8" type="primary">nagA</name>
    <name evidence="8" type="ORF">CEN46_13830</name>
</gene>
<sequence length="409" mass="44666">MLAPFPIEIINARVPGYEDLQMLLVNRQGMIEQILPTYTVFKRVPPPDLQVLDVRGDWISLGGVDLQINGALGLAFPNLQVENAHMMPKICQFLWNAGVDAFLPTLVTTGVENIQRSLAVIAKFMASGENSHLWRSRILGVHLEGPFLNFHKCGAHPAEYLLPLTIDEVKRVLGDYADIVKVVTLAPELDATGEVIPYLCSLGITVSLGHSQATAAQAQQAFYMGARMVTHAFNAMPPLHHREPGLLGAAITHPEVMCGFIADGQHVSPIMIDILLRASHYQKGLFLVSDALSPLGLPDGIYPWDNRQIEVKAGTARLPDGTLSGTTLPLLLGVQNLVQWGICDVEVAIALATNAPRKAIGLSESIVGASASQLLRWHFDEATKKLTWKRLFNLSSGSEDFAVELKHQF</sequence>
<evidence type="ECO:0000256" key="6">
    <source>
        <dbReference type="PIRSR" id="PIRSR038994-2"/>
    </source>
</evidence>
<dbReference type="NCBIfam" id="TIGR00221">
    <property type="entry name" value="nagA"/>
    <property type="match status" value="1"/>
</dbReference>
<dbReference type="GO" id="GO:0046872">
    <property type="term" value="F:metal ion binding"/>
    <property type="evidence" value="ECO:0007669"/>
    <property type="project" value="UniProtKB-KW"/>
</dbReference>
<dbReference type="PIRSF" id="PIRSF038994">
    <property type="entry name" value="NagA"/>
    <property type="match status" value="1"/>
</dbReference>
<keyword evidence="3 4" id="KW-0378">Hydrolase</keyword>
<feature type="binding site" evidence="6">
    <location>
        <begin position="323"/>
        <end position="325"/>
    </location>
    <ligand>
        <name>substrate</name>
    </ligand>
</feature>
<dbReference type="InterPro" id="IPR032466">
    <property type="entry name" value="Metal_Hydrolase"/>
</dbReference>
<comment type="cofactor">
    <cofactor evidence="7">
        <name>a divalent metal cation</name>
        <dbReference type="ChEBI" id="CHEBI:60240"/>
    </cofactor>
    <text evidence="7">Binds 1 divalent metal cation per subunit.</text>
</comment>
<evidence type="ECO:0000256" key="5">
    <source>
        <dbReference type="PIRSR" id="PIRSR038994-1"/>
    </source>
</evidence>
<feature type="binding site" evidence="6">
    <location>
        <begin position="234"/>
        <end position="235"/>
    </location>
    <ligand>
        <name>substrate</name>
    </ligand>
</feature>
<feature type="binding site" evidence="7">
    <location>
        <position position="210"/>
    </location>
    <ligand>
        <name>Zn(2+)</name>
        <dbReference type="ChEBI" id="CHEBI:29105"/>
    </ligand>
</feature>
<dbReference type="EMBL" id="NMQE01000405">
    <property type="protein sequence ID" value="PMB21746.1"/>
    <property type="molecule type" value="Genomic_DNA"/>
</dbReference>
<reference evidence="8 9" key="1">
    <citation type="submission" date="2017-07" db="EMBL/GenBank/DDBJ databases">
        <title>Genomes of Fischerella (Mastigocladus) sp. strains.</title>
        <authorList>
            <person name="Miller S.R."/>
        </authorList>
    </citation>
    <scope>NUCLEOTIDE SEQUENCE [LARGE SCALE GENOMIC DNA]</scope>
    <source>
        <strain evidence="8 9">CCMEE 5318</strain>
    </source>
</reference>
<dbReference type="GO" id="GO:0008448">
    <property type="term" value="F:N-acetylglucosamine-6-phosphate deacetylase activity"/>
    <property type="evidence" value="ECO:0007669"/>
    <property type="project" value="InterPro"/>
</dbReference>
<protein>
    <submittedName>
        <fullName evidence="8">N-acetylglucosamine-6-phosphate deacetylase</fullName>
    </submittedName>
</protein>
<dbReference type="Gene3D" id="3.20.20.140">
    <property type="entry name" value="Metal-dependent hydrolases"/>
    <property type="match status" value="1"/>
</dbReference>
<feature type="binding site" evidence="7">
    <location>
        <position position="231"/>
    </location>
    <ligand>
        <name>Zn(2+)</name>
        <dbReference type="ChEBI" id="CHEBI:29105"/>
    </ligand>
</feature>
<feature type="binding site" evidence="6">
    <location>
        <position position="155"/>
    </location>
    <ligand>
        <name>substrate</name>
    </ligand>
</feature>
<comment type="caution">
    <text evidence="8">The sequence shown here is derived from an EMBL/GenBank/DDBJ whole genome shotgun (WGS) entry which is preliminary data.</text>
</comment>
<keyword evidence="4" id="KW-0119">Carbohydrate metabolism</keyword>
<name>A0A2N6LEG8_9CYAN</name>
<dbReference type="AlphaFoldDB" id="A0A2N6LEG8"/>
<feature type="binding site" evidence="6">
    <location>
        <position position="242"/>
    </location>
    <ligand>
        <name>substrate</name>
    </ligand>
</feature>
<evidence type="ECO:0000256" key="1">
    <source>
        <dbReference type="ARBA" id="ARBA00010716"/>
    </source>
</evidence>
<evidence type="ECO:0000313" key="9">
    <source>
        <dbReference type="Proteomes" id="UP000235081"/>
    </source>
</evidence>
<evidence type="ECO:0000256" key="2">
    <source>
        <dbReference type="ARBA" id="ARBA00022723"/>
    </source>
</evidence>
<dbReference type="PANTHER" id="PTHR11113">
    <property type="entry name" value="N-ACETYLGLUCOSAMINE-6-PHOSPHATE DEACETYLASE"/>
    <property type="match status" value="1"/>
</dbReference>
<dbReference type="RefSeq" id="WP_102182006.1">
    <property type="nucleotide sequence ID" value="NZ_NMQE01000405.1"/>
</dbReference>